<reference evidence="5 6" key="1">
    <citation type="submission" date="2018-12" db="EMBL/GenBank/DDBJ databases">
        <authorList>
            <person name="Chong R.A."/>
        </authorList>
    </citation>
    <scope>NUCLEOTIDE SEQUENCE [LARGE SCALE GENOMIC DNA]</scope>
    <source>
        <strain evidence="5 6">Tca</strain>
    </source>
</reference>
<dbReference type="Proteomes" id="UP000298782">
    <property type="component" value="Chromosome"/>
</dbReference>
<dbReference type="PANTHER" id="PTHR46509:SF1">
    <property type="entry name" value="PHOSPHOADENOSINE PHOSPHOSULFATE REDUCTASE"/>
    <property type="match status" value="1"/>
</dbReference>
<comment type="subcellular location">
    <subcellularLocation>
        <location evidence="3">Cytoplasm</location>
    </subcellularLocation>
</comment>
<dbReference type="GO" id="GO:0004604">
    <property type="term" value="F:phosphoadenylyl-sulfate reductase (thioredoxin) activity"/>
    <property type="evidence" value="ECO:0007669"/>
    <property type="project" value="UniProtKB-UniRule"/>
</dbReference>
<dbReference type="AlphaFoldDB" id="A0A4D6YCP8"/>
<reference evidence="5 6" key="2">
    <citation type="submission" date="2019-05" db="EMBL/GenBank/DDBJ databases">
        <title>Genome evolution of the obligate endosymbiont Buchnera aphidicola.</title>
        <authorList>
            <person name="Moran N.A."/>
        </authorList>
    </citation>
    <scope>NUCLEOTIDE SEQUENCE [LARGE SCALE GENOMIC DNA]</scope>
    <source>
        <strain evidence="5 6">Tca</strain>
    </source>
</reference>
<evidence type="ECO:0000256" key="3">
    <source>
        <dbReference type="HAMAP-Rule" id="MF_00063"/>
    </source>
</evidence>
<dbReference type="UniPathway" id="UPA00140">
    <property type="reaction ID" value="UER00206"/>
</dbReference>
<keyword evidence="6" id="KW-1185">Reference proteome</keyword>
<evidence type="ECO:0000256" key="1">
    <source>
        <dbReference type="ARBA" id="ARBA00009732"/>
    </source>
</evidence>
<dbReference type="RefSeq" id="WP_158353600.1">
    <property type="nucleotide sequence ID" value="NZ_CP034852.1"/>
</dbReference>
<dbReference type="EC" id="1.8.4.8" evidence="3"/>
<comment type="caution">
    <text evidence="3">Lacks conserved residue(s) required for the propagation of feature annotation.</text>
</comment>
<dbReference type="InterPro" id="IPR002500">
    <property type="entry name" value="PAPS_reduct_dom"/>
</dbReference>
<sequence>MINLNNVNNLTLNEKKNFLYTQNIILKNMSAKERISWALENLPGVHILTSSFGIHSLVSLHLMIQQKKDIPVVIIDTGYLFPETYHFIDKISKKLELNLKIFRPKISSAWQEVRYGKLWKKGLTGIELYNNLNKVDPMKRALKDLSVNTWFAGLRFNQSNIRSSFSILNLHQNIFKFLPIFDWNQKMIDDYTTYYQLDIHPLYKKGYISVGDIHTTIPFQSGMLESETRFFGLKRECGLHEKNKY</sequence>
<dbReference type="NCBIfam" id="TIGR00434">
    <property type="entry name" value="cysH"/>
    <property type="match status" value="1"/>
</dbReference>
<dbReference type="Gene3D" id="3.40.50.620">
    <property type="entry name" value="HUPs"/>
    <property type="match status" value="1"/>
</dbReference>
<comment type="pathway">
    <text evidence="3">Sulfur metabolism; hydrogen sulfide biosynthesis; sulfite from sulfate: step 3/3.</text>
</comment>
<dbReference type="GO" id="GO:0070814">
    <property type="term" value="P:hydrogen sulfide biosynthetic process"/>
    <property type="evidence" value="ECO:0007669"/>
    <property type="project" value="UniProtKB-UniRule"/>
</dbReference>
<feature type="domain" description="Phosphoadenosine phosphosulphate reductase" evidence="4">
    <location>
        <begin position="47"/>
        <end position="217"/>
    </location>
</feature>
<dbReference type="InterPro" id="IPR004511">
    <property type="entry name" value="PAPS/APS_Rdtase"/>
</dbReference>
<accession>A0A4D6YCP8</accession>
<dbReference type="NCBIfam" id="NF002537">
    <property type="entry name" value="PRK02090.1"/>
    <property type="match status" value="1"/>
</dbReference>
<evidence type="ECO:0000259" key="4">
    <source>
        <dbReference type="Pfam" id="PF01507"/>
    </source>
</evidence>
<name>A0A4D6YCP8_9GAMM</name>
<comment type="similarity">
    <text evidence="1 3">Belongs to the PAPS reductase family. CysH subfamily.</text>
</comment>
<evidence type="ECO:0000313" key="5">
    <source>
        <dbReference type="EMBL" id="QCI26852.1"/>
    </source>
</evidence>
<protein>
    <recommendedName>
        <fullName evidence="3">Phosphoadenosine 5'-phosphosulfate reductase</fullName>
        <shortName evidence="3">PAPS reductase</shortName>
        <ecNumber evidence="3">1.8.4.8</ecNumber>
    </recommendedName>
    <alternativeName>
        <fullName evidence="3">3'-phosphoadenylylsulfate reductase</fullName>
    </alternativeName>
    <alternativeName>
        <fullName evidence="3">PAPS reductase, thioredoxin dependent</fullName>
    </alternativeName>
    <alternativeName>
        <fullName evidence="3">PAPS sulfotransferase</fullName>
    </alternativeName>
    <alternativeName>
        <fullName evidence="3">PAdoPS reductase</fullName>
    </alternativeName>
</protein>
<evidence type="ECO:0000313" key="6">
    <source>
        <dbReference type="Proteomes" id="UP000298782"/>
    </source>
</evidence>
<dbReference type="SUPFAM" id="SSF52402">
    <property type="entry name" value="Adenine nucleotide alpha hydrolases-like"/>
    <property type="match status" value="1"/>
</dbReference>
<comment type="catalytic activity">
    <reaction evidence="3">
        <text>[thioredoxin]-disulfide + sulfite + adenosine 3',5'-bisphosphate + 2 H(+) = [thioredoxin]-dithiol + 3'-phosphoadenylyl sulfate</text>
        <dbReference type="Rhea" id="RHEA:11724"/>
        <dbReference type="Rhea" id="RHEA-COMP:10698"/>
        <dbReference type="Rhea" id="RHEA-COMP:10700"/>
        <dbReference type="ChEBI" id="CHEBI:15378"/>
        <dbReference type="ChEBI" id="CHEBI:17359"/>
        <dbReference type="ChEBI" id="CHEBI:29950"/>
        <dbReference type="ChEBI" id="CHEBI:50058"/>
        <dbReference type="ChEBI" id="CHEBI:58339"/>
        <dbReference type="ChEBI" id="CHEBI:58343"/>
        <dbReference type="EC" id="1.8.4.8"/>
    </reaction>
</comment>
<evidence type="ECO:0000256" key="2">
    <source>
        <dbReference type="ARBA" id="ARBA00023002"/>
    </source>
</evidence>
<dbReference type="InterPro" id="IPR014729">
    <property type="entry name" value="Rossmann-like_a/b/a_fold"/>
</dbReference>
<dbReference type="GO" id="GO:0019379">
    <property type="term" value="P:sulfate assimilation, phosphoadenylyl sulfate reduction by phosphoadenylyl-sulfate reductase (thioredoxin)"/>
    <property type="evidence" value="ECO:0007669"/>
    <property type="project" value="UniProtKB-UniRule"/>
</dbReference>
<keyword evidence="3" id="KW-0963">Cytoplasm</keyword>
<dbReference type="PANTHER" id="PTHR46509">
    <property type="entry name" value="PHOSPHOADENOSINE PHOSPHOSULFATE REDUCTASE"/>
    <property type="match status" value="1"/>
</dbReference>
<dbReference type="CDD" id="cd23945">
    <property type="entry name" value="PAPS_reductase"/>
    <property type="match status" value="1"/>
</dbReference>
<comment type="function">
    <text evidence="3">Catalyzes the formation of sulfite from phosphoadenosine 5'-phosphosulfate (PAPS) using thioredoxin as an electron donor.</text>
</comment>
<dbReference type="PIRSF" id="PIRSF000857">
    <property type="entry name" value="PAPS_reductase"/>
    <property type="match status" value="1"/>
</dbReference>
<keyword evidence="2 3" id="KW-0560">Oxidoreductase</keyword>
<dbReference type="OrthoDB" id="9794018at2"/>
<dbReference type="HAMAP" id="MF_00063">
    <property type="entry name" value="CysH"/>
    <property type="match status" value="1"/>
</dbReference>
<dbReference type="GO" id="GO:0005737">
    <property type="term" value="C:cytoplasm"/>
    <property type="evidence" value="ECO:0007669"/>
    <property type="project" value="UniProtKB-SubCell"/>
</dbReference>
<dbReference type="EMBL" id="CP034852">
    <property type="protein sequence ID" value="QCI26852.1"/>
    <property type="molecule type" value="Genomic_DNA"/>
</dbReference>
<dbReference type="Pfam" id="PF01507">
    <property type="entry name" value="PAPS_reduct"/>
    <property type="match status" value="1"/>
</dbReference>
<proteinExistence type="inferred from homology"/>
<feature type="active site" description="Nucleophile; cysteine thiosulfonate intermediate" evidence="3">
    <location>
        <position position="237"/>
    </location>
</feature>
<organism evidence="5 6">
    <name type="scientific">Buchnera aphidicola</name>
    <name type="common">Thelaxes californica</name>
    <dbReference type="NCBI Taxonomy" id="1315998"/>
    <lineage>
        <taxon>Bacteria</taxon>
        <taxon>Pseudomonadati</taxon>
        <taxon>Pseudomonadota</taxon>
        <taxon>Gammaproteobacteria</taxon>
        <taxon>Enterobacterales</taxon>
        <taxon>Erwiniaceae</taxon>
        <taxon>Buchnera</taxon>
    </lineage>
</organism>
<gene>
    <name evidence="3" type="primary">cysH</name>
    <name evidence="5" type="ORF">D9V80_01650</name>
</gene>